<dbReference type="PROSITE" id="PS00108">
    <property type="entry name" value="PROTEIN_KINASE_ST"/>
    <property type="match status" value="1"/>
</dbReference>
<reference evidence="7" key="1">
    <citation type="submission" date="2021-01" db="EMBL/GenBank/DDBJ databases">
        <authorList>
            <person name="Corre E."/>
            <person name="Pelletier E."/>
            <person name="Niang G."/>
            <person name="Scheremetjew M."/>
            <person name="Finn R."/>
            <person name="Kale V."/>
            <person name="Holt S."/>
            <person name="Cochrane G."/>
            <person name="Meng A."/>
            <person name="Brown T."/>
            <person name="Cohen L."/>
        </authorList>
    </citation>
    <scope>NUCLEOTIDE SEQUENCE</scope>
    <source>
        <strain evidence="7">RCC927</strain>
    </source>
</reference>
<dbReference type="AlphaFoldDB" id="A0A7S3BCU6"/>
<sequence>MYEFFVDAKEGVLYLVLELLKGGELLDAVCVNGSYSEADAKHIMRQLFSAVAYLHRKNICHRDLKLDNLLLPSEDDHTTIKLIDFGLSLRTTEEDLSTLCGTPVYVAPELAQAVLTARRRRKQGLAPLTYTKAVDMWACGVIMYLLLSGDVPFEGEDEMAMFRAVCSDPLKFHGADWRNVSKDAKEAIKFMLTRDPSARPTAEQVLQHPYFTEHDDSTATAKLKNTASNLRALLARKRLKKATHAVAAISRMSTLRKASLSARSEANSKAEAEDEHDAAVQEVLNAASAAAAT</sequence>
<evidence type="ECO:0000256" key="1">
    <source>
        <dbReference type="ARBA" id="ARBA00022527"/>
    </source>
</evidence>
<evidence type="ECO:0000259" key="6">
    <source>
        <dbReference type="PROSITE" id="PS50011"/>
    </source>
</evidence>
<dbReference type="InterPro" id="IPR000719">
    <property type="entry name" value="Prot_kinase_dom"/>
</dbReference>
<evidence type="ECO:0000256" key="5">
    <source>
        <dbReference type="ARBA" id="ARBA00022840"/>
    </source>
</evidence>
<dbReference type="SMART" id="SM00220">
    <property type="entry name" value="S_TKc"/>
    <property type="match status" value="1"/>
</dbReference>
<dbReference type="InterPro" id="IPR008271">
    <property type="entry name" value="Ser/Thr_kinase_AS"/>
</dbReference>
<gene>
    <name evidence="7" type="ORF">PSIN1315_LOCUS2668</name>
</gene>
<dbReference type="InterPro" id="IPR050205">
    <property type="entry name" value="CDPK_Ser/Thr_kinases"/>
</dbReference>
<dbReference type="PANTHER" id="PTHR24349">
    <property type="entry name" value="SERINE/THREONINE-PROTEIN KINASE"/>
    <property type="match status" value="1"/>
</dbReference>
<feature type="domain" description="Protein kinase" evidence="6">
    <location>
        <begin position="1"/>
        <end position="211"/>
    </location>
</feature>
<dbReference type="Gene3D" id="1.10.510.10">
    <property type="entry name" value="Transferase(Phosphotransferase) domain 1"/>
    <property type="match status" value="1"/>
</dbReference>
<protein>
    <recommendedName>
        <fullName evidence="6">Protein kinase domain-containing protein</fullName>
    </recommendedName>
</protein>
<evidence type="ECO:0000256" key="4">
    <source>
        <dbReference type="ARBA" id="ARBA00022777"/>
    </source>
</evidence>
<dbReference type="EMBL" id="HBHY01004026">
    <property type="protein sequence ID" value="CAE0129692.1"/>
    <property type="molecule type" value="Transcribed_RNA"/>
</dbReference>
<dbReference type="GO" id="GO:0004674">
    <property type="term" value="F:protein serine/threonine kinase activity"/>
    <property type="evidence" value="ECO:0007669"/>
    <property type="project" value="UniProtKB-KW"/>
</dbReference>
<keyword evidence="2" id="KW-0808">Transferase</keyword>
<keyword evidence="4" id="KW-0418">Kinase</keyword>
<organism evidence="7">
    <name type="scientific">Prasinoderma singulare</name>
    <dbReference type="NCBI Taxonomy" id="676789"/>
    <lineage>
        <taxon>Eukaryota</taxon>
        <taxon>Viridiplantae</taxon>
        <taxon>Prasinodermophyta</taxon>
        <taxon>Prasinodermophyceae</taxon>
        <taxon>Prasinodermales</taxon>
        <taxon>Prasinodermaceae</taxon>
        <taxon>Prasinoderma</taxon>
    </lineage>
</organism>
<evidence type="ECO:0000256" key="2">
    <source>
        <dbReference type="ARBA" id="ARBA00022679"/>
    </source>
</evidence>
<name>A0A7S3BCU6_9VIRI</name>
<dbReference type="GO" id="GO:0005524">
    <property type="term" value="F:ATP binding"/>
    <property type="evidence" value="ECO:0007669"/>
    <property type="project" value="UniProtKB-KW"/>
</dbReference>
<keyword evidence="1" id="KW-0723">Serine/threonine-protein kinase</keyword>
<dbReference type="PROSITE" id="PS50011">
    <property type="entry name" value="PROTEIN_KINASE_DOM"/>
    <property type="match status" value="1"/>
</dbReference>
<dbReference type="InterPro" id="IPR011009">
    <property type="entry name" value="Kinase-like_dom_sf"/>
</dbReference>
<proteinExistence type="predicted"/>
<dbReference type="Pfam" id="PF00069">
    <property type="entry name" value="Pkinase"/>
    <property type="match status" value="1"/>
</dbReference>
<dbReference type="SUPFAM" id="SSF56112">
    <property type="entry name" value="Protein kinase-like (PK-like)"/>
    <property type="match status" value="1"/>
</dbReference>
<evidence type="ECO:0000256" key="3">
    <source>
        <dbReference type="ARBA" id="ARBA00022741"/>
    </source>
</evidence>
<keyword evidence="5" id="KW-0067">ATP-binding</keyword>
<evidence type="ECO:0000313" key="7">
    <source>
        <dbReference type="EMBL" id="CAE0129692.1"/>
    </source>
</evidence>
<keyword evidence="3" id="KW-0547">Nucleotide-binding</keyword>
<accession>A0A7S3BCU6</accession>